<comment type="caution">
    <text evidence="16">The sequence shown here is derived from an EMBL/GenBank/DDBJ whole genome shotgun (WGS) entry which is preliminary data.</text>
</comment>
<keyword evidence="3" id="KW-1003">Cell membrane</keyword>
<comment type="similarity">
    <text evidence="2">Belongs to the G-protein coupled receptor 3 family.</text>
</comment>
<keyword evidence="6 13" id="KW-1133">Transmembrane helix</keyword>
<dbReference type="GO" id="GO:0004930">
    <property type="term" value="F:G protein-coupled receptor activity"/>
    <property type="evidence" value="ECO:0007669"/>
    <property type="project" value="UniProtKB-KW"/>
</dbReference>
<evidence type="ECO:0000256" key="11">
    <source>
        <dbReference type="ARBA" id="ARBA00023180"/>
    </source>
</evidence>
<keyword evidence="12" id="KW-0807">Transducer</keyword>
<dbReference type="InterPro" id="IPR000162">
    <property type="entry name" value="GPCR_3_mtglu_rcpt"/>
</dbReference>
<evidence type="ECO:0000313" key="17">
    <source>
        <dbReference type="Proteomes" id="UP001634394"/>
    </source>
</evidence>
<dbReference type="Pfam" id="PF01094">
    <property type="entry name" value="ANF_receptor"/>
    <property type="match status" value="1"/>
</dbReference>
<dbReference type="Proteomes" id="UP001634394">
    <property type="component" value="Unassembled WGS sequence"/>
</dbReference>
<keyword evidence="10" id="KW-0675">Receptor</keyword>
<dbReference type="Pfam" id="PF07562">
    <property type="entry name" value="NCD3G"/>
    <property type="match status" value="1"/>
</dbReference>
<dbReference type="AlphaFoldDB" id="A0ABD3WCU2"/>
<evidence type="ECO:0000256" key="10">
    <source>
        <dbReference type="ARBA" id="ARBA00023170"/>
    </source>
</evidence>
<dbReference type="InterPro" id="IPR011500">
    <property type="entry name" value="GPCR_3_9-Cys_dom"/>
</dbReference>
<feature type="domain" description="Receptor ligand binding region" evidence="14">
    <location>
        <begin position="78"/>
        <end position="457"/>
    </location>
</feature>
<reference evidence="16 17" key="1">
    <citation type="submission" date="2024-11" db="EMBL/GenBank/DDBJ databases">
        <title>Chromosome-level genome assembly of the freshwater bivalve Anodonta woodiana.</title>
        <authorList>
            <person name="Chen X."/>
        </authorList>
    </citation>
    <scope>NUCLEOTIDE SEQUENCE [LARGE SCALE GENOMIC DNA]</scope>
    <source>
        <strain evidence="16">MN2024</strain>
        <tissue evidence="16">Gills</tissue>
    </source>
</reference>
<feature type="transmembrane region" description="Helical" evidence="13">
    <location>
        <begin position="12"/>
        <end position="28"/>
    </location>
</feature>
<evidence type="ECO:0000256" key="2">
    <source>
        <dbReference type="ARBA" id="ARBA00007242"/>
    </source>
</evidence>
<dbReference type="EMBL" id="JBJQND010000007">
    <property type="protein sequence ID" value="KAL3871350.1"/>
    <property type="molecule type" value="Genomic_DNA"/>
</dbReference>
<evidence type="ECO:0008006" key="18">
    <source>
        <dbReference type="Google" id="ProtNLM"/>
    </source>
</evidence>
<comment type="subcellular location">
    <subcellularLocation>
        <location evidence="1">Cell membrane</location>
        <topology evidence="1">Multi-pass membrane protein</topology>
    </subcellularLocation>
</comment>
<evidence type="ECO:0000256" key="13">
    <source>
        <dbReference type="SAM" id="Phobius"/>
    </source>
</evidence>
<keyword evidence="17" id="KW-1185">Reference proteome</keyword>
<proteinExistence type="inferred from homology"/>
<gene>
    <name evidence="16" type="ORF">ACJMK2_039357</name>
</gene>
<keyword evidence="7" id="KW-0297">G-protein coupled receptor</keyword>
<evidence type="ECO:0000256" key="1">
    <source>
        <dbReference type="ARBA" id="ARBA00004651"/>
    </source>
</evidence>
<evidence type="ECO:0000313" key="16">
    <source>
        <dbReference type="EMBL" id="KAL3871350.1"/>
    </source>
</evidence>
<keyword evidence="9" id="KW-1015">Disulfide bond</keyword>
<dbReference type="SUPFAM" id="SSF53822">
    <property type="entry name" value="Periplasmic binding protein-like I"/>
    <property type="match status" value="1"/>
</dbReference>
<dbReference type="InterPro" id="IPR001828">
    <property type="entry name" value="ANF_lig-bd_rcpt"/>
</dbReference>
<keyword evidence="5" id="KW-0732">Signal</keyword>
<evidence type="ECO:0000256" key="6">
    <source>
        <dbReference type="ARBA" id="ARBA00022989"/>
    </source>
</evidence>
<keyword evidence="8 13" id="KW-0472">Membrane</keyword>
<dbReference type="Gene3D" id="3.40.50.2300">
    <property type="match status" value="2"/>
</dbReference>
<evidence type="ECO:0000259" key="14">
    <source>
        <dbReference type="Pfam" id="PF01094"/>
    </source>
</evidence>
<dbReference type="FunFam" id="3.40.50.2300:FF:000009">
    <property type="entry name" value="Glutamate receptor, metabotropic 4"/>
    <property type="match status" value="1"/>
</dbReference>
<sequence length="632" mass="71418">MLISIQVFGKGRIWLFILLFTTAVTGILEENAFFLVPDGKRSASIIGDINLGGLFPVHHKGVGNETCGKINHDRGIQRLEAMLFTIDEINKNSTILPGITLGAQIFDTCAQGTYALENSLEYIRGFFTSLDDSEFVCEDGSKARAKRHTTSVAGVIGGSYSTVSIQVADLLRFFKIPQISYASTSAALSDKSRYEYFVRTVPPDRFQAKAMVDLVHAFNWTYVSTVASEGEYGVSGIEYFQQEASAKNICFAAALKISAKSNKAEFDSVINHLLENNHVKVVILFLRVDDARGLLEAASRHHCYGQFLWIAADGWGTQGTPVKGNERAAQGALTIELQSTVIKEFDDYFMKLDPLTNHRNPWFREYWEEVHNCKWPNEKTLYTDDRIEFCTGKEILSQAKYKQETKVQFVYDAVLAMALALDKMIKDDCPVRDKKCPALLKINGEKLLKKYLLNTYFGEYGYDKVGTWSSSLEIDLDKIVWPGETKDIPESSCSKPCKPDEIKHVAENGDRCCWICMQCQSYEYLKNEFMCEDCGPGRWPTLDKKGSKYFHMLGCIHREDIFLLPEVLLTVVCKHGIYKLKKLKMWMFCHSKSVYNSVSSQLECGFVNPDRTFHFVLPCNISITGLQSLSTF</sequence>
<accession>A0ABD3WCU2</accession>
<evidence type="ECO:0000256" key="8">
    <source>
        <dbReference type="ARBA" id="ARBA00023136"/>
    </source>
</evidence>
<name>A0ABD3WCU2_SINWO</name>
<evidence type="ECO:0000256" key="12">
    <source>
        <dbReference type="ARBA" id="ARBA00023224"/>
    </source>
</evidence>
<evidence type="ECO:0000256" key="9">
    <source>
        <dbReference type="ARBA" id="ARBA00023157"/>
    </source>
</evidence>
<dbReference type="GO" id="GO:0005886">
    <property type="term" value="C:plasma membrane"/>
    <property type="evidence" value="ECO:0007669"/>
    <property type="project" value="UniProtKB-SubCell"/>
</dbReference>
<dbReference type="PRINTS" id="PR00248">
    <property type="entry name" value="GPCRMGR"/>
</dbReference>
<dbReference type="Gene3D" id="2.10.50.30">
    <property type="entry name" value="GPCR, family 3, nine cysteines domain"/>
    <property type="match status" value="1"/>
</dbReference>
<evidence type="ECO:0000259" key="15">
    <source>
        <dbReference type="Pfam" id="PF07562"/>
    </source>
</evidence>
<evidence type="ECO:0000256" key="3">
    <source>
        <dbReference type="ARBA" id="ARBA00022475"/>
    </source>
</evidence>
<feature type="domain" description="GPCR family 3 nine cysteines" evidence="15">
    <location>
        <begin position="488"/>
        <end position="540"/>
    </location>
</feature>
<organism evidence="16 17">
    <name type="scientific">Sinanodonta woodiana</name>
    <name type="common">Chinese pond mussel</name>
    <name type="synonym">Anodonta woodiana</name>
    <dbReference type="NCBI Taxonomy" id="1069815"/>
    <lineage>
        <taxon>Eukaryota</taxon>
        <taxon>Metazoa</taxon>
        <taxon>Spiralia</taxon>
        <taxon>Lophotrochozoa</taxon>
        <taxon>Mollusca</taxon>
        <taxon>Bivalvia</taxon>
        <taxon>Autobranchia</taxon>
        <taxon>Heteroconchia</taxon>
        <taxon>Palaeoheterodonta</taxon>
        <taxon>Unionida</taxon>
        <taxon>Unionoidea</taxon>
        <taxon>Unionidae</taxon>
        <taxon>Unioninae</taxon>
        <taxon>Sinanodonta</taxon>
    </lineage>
</organism>
<keyword evidence="11" id="KW-0325">Glycoprotein</keyword>
<dbReference type="PRINTS" id="PR00593">
    <property type="entry name" value="MTABOTROPICR"/>
</dbReference>
<dbReference type="FunFam" id="2.10.50.30:FF:000001">
    <property type="entry name" value="metabotropic glutamate receptor 1"/>
    <property type="match status" value="1"/>
</dbReference>
<evidence type="ECO:0000256" key="5">
    <source>
        <dbReference type="ARBA" id="ARBA00022729"/>
    </source>
</evidence>
<protein>
    <recommendedName>
        <fullName evidence="18">Metabotropic glutamate receptor 3</fullName>
    </recommendedName>
</protein>
<dbReference type="InterPro" id="IPR000337">
    <property type="entry name" value="GPCR_3"/>
</dbReference>
<evidence type="ECO:0000256" key="4">
    <source>
        <dbReference type="ARBA" id="ARBA00022692"/>
    </source>
</evidence>
<dbReference type="InterPro" id="IPR028082">
    <property type="entry name" value="Peripla_BP_I"/>
</dbReference>
<dbReference type="InterPro" id="IPR038550">
    <property type="entry name" value="GPCR_3_9-Cys_sf"/>
</dbReference>
<evidence type="ECO:0000256" key="7">
    <source>
        <dbReference type="ARBA" id="ARBA00023040"/>
    </source>
</evidence>
<dbReference type="InterPro" id="IPR050726">
    <property type="entry name" value="mGluR"/>
</dbReference>
<dbReference type="PANTHER" id="PTHR24060">
    <property type="entry name" value="METABOTROPIC GLUTAMATE RECEPTOR"/>
    <property type="match status" value="1"/>
</dbReference>
<keyword evidence="4 13" id="KW-0812">Transmembrane</keyword>